<dbReference type="STRING" id="1073325.SAMN05444483_10353"/>
<accession>A0A1M5F720</accession>
<dbReference type="SUPFAM" id="SSF52218">
    <property type="entry name" value="Flavoproteins"/>
    <property type="match status" value="1"/>
</dbReference>
<dbReference type="PANTHER" id="PTHR30543">
    <property type="entry name" value="CHROMATE REDUCTASE"/>
    <property type="match status" value="1"/>
</dbReference>
<evidence type="ECO:0000313" key="2">
    <source>
        <dbReference type="EMBL" id="SHF87295.1"/>
    </source>
</evidence>
<evidence type="ECO:0000259" key="1">
    <source>
        <dbReference type="Pfam" id="PF03358"/>
    </source>
</evidence>
<dbReference type="OrthoDB" id="5767802at2"/>
<feature type="domain" description="NADPH-dependent FMN reductase-like" evidence="1">
    <location>
        <begin position="3"/>
        <end position="141"/>
    </location>
</feature>
<dbReference type="PANTHER" id="PTHR30543:SF21">
    <property type="entry name" value="NAD(P)H-DEPENDENT FMN REDUCTASE LOT6"/>
    <property type="match status" value="1"/>
</dbReference>
<dbReference type="GO" id="GO:0010181">
    <property type="term" value="F:FMN binding"/>
    <property type="evidence" value="ECO:0007669"/>
    <property type="project" value="TreeGrafter"/>
</dbReference>
<evidence type="ECO:0000313" key="3">
    <source>
        <dbReference type="Proteomes" id="UP000183945"/>
    </source>
</evidence>
<dbReference type="InterPro" id="IPR029039">
    <property type="entry name" value="Flavoprotein-like_sf"/>
</dbReference>
<reference evidence="3" key="1">
    <citation type="submission" date="2016-11" db="EMBL/GenBank/DDBJ databases">
        <authorList>
            <person name="Varghese N."/>
            <person name="Submissions S."/>
        </authorList>
    </citation>
    <scope>NUCLEOTIDE SEQUENCE [LARGE SCALE GENOMIC DNA]</scope>
    <source>
        <strain evidence="3">DSM 24579</strain>
    </source>
</reference>
<proteinExistence type="predicted"/>
<dbReference type="EMBL" id="FQVT01000003">
    <property type="protein sequence ID" value="SHF87295.1"/>
    <property type="molecule type" value="Genomic_DNA"/>
</dbReference>
<dbReference type="InterPro" id="IPR050712">
    <property type="entry name" value="NAD(P)H-dep_reductase"/>
</dbReference>
<dbReference type="GO" id="GO:0005829">
    <property type="term" value="C:cytosol"/>
    <property type="evidence" value="ECO:0007669"/>
    <property type="project" value="TreeGrafter"/>
</dbReference>
<protein>
    <submittedName>
        <fullName evidence="2">NAD(P)H-dependent FMN reductase</fullName>
    </submittedName>
</protein>
<dbReference type="Pfam" id="PF03358">
    <property type="entry name" value="FMN_red"/>
    <property type="match status" value="1"/>
</dbReference>
<dbReference type="GO" id="GO:0016491">
    <property type="term" value="F:oxidoreductase activity"/>
    <property type="evidence" value="ECO:0007669"/>
    <property type="project" value="InterPro"/>
</dbReference>
<name>A0A1M5F720_SALEC</name>
<sequence>MKKILAFAGSNSSKSINFKLLNYVANRISGHEVKIQQFQQYELPIYSADWEIEKGIPVNVKIIHSIIKDHDAIVLAVNEHNGNVSAYFKNLLDWLSRLDRKFLDRKKILLISTSPGKRGAASALEYTKNVLHRFGGQVIESFSLPLFNDNFKDGKVQDEILALGIDDVLTTFSHELDQIEANES</sequence>
<dbReference type="AlphaFoldDB" id="A0A1M5F720"/>
<dbReference type="Gene3D" id="3.40.50.360">
    <property type="match status" value="1"/>
</dbReference>
<dbReference type="InterPro" id="IPR005025">
    <property type="entry name" value="FMN_Rdtase-like_dom"/>
</dbReference>
<dbReference type="Proteomes" id="UP000183945">
    <property type="component" value="Unassembled WGS sequence"/>
</dbReference>
<dbReference type="RefSeq" id="WP_072877859.1">
    <property type="nucleotide sequence ID" value="NZ_FQVT01000003.1"/>
</dbReference>
<gene>
    <name evidence="2" type="ORF">SAMN05444483_10353</name>
</gene>
<organism evidence="2 3">
    <name type="scientific">Salegentibacter echinorum</name>
    <dbReference type="NCBI Taxonomy" id="1073325"/>
    <lineage>
        <taxon>Bacteria</taxon>
        <taxon>Pseudomonadati</taxon>
        <taxon>Bacteroidota</taxon>
        <taxon>Flavobacteriia</taxon>
        <taxon>Flavobacteriales</taxon>
        <taxon>Flavobacteriaceae</taxon>
        <taxon>Salegentibacter</taxon>
    </lineage>
</organism>
<keyword evidence="3" id="KW-1185">Reference proteome</keyword>